<feature type="compositionally biased region" description="Low complexity" evidence="1">
    <location>
        <begin position="108"/>
        <end position="122"/>
    </location>
</feature>
<sequence>MPRPQTVSISRPFDARHVTGVTVSGPIGPVVSTIHPISSKLEPDEIPTHLNIGAQDRLPKRSHTIAHTLSRPSLRLKSSISRLRSRSSSNSPDTRRRPEHHHEDKAQPRASSQPPQIPSISALGRSSNGYDRKTKLQTRPKRADSGAAIDFDDVPVEQRPLGFKEIMKVQSVDERLRLYRMAREYWATADHGLEEWVERARGRG</sequence>
<keyword evidence="3" id="KW-1185">Reference proteome</keyword>
<dbReference type="EMBL" id="MU006575">
    <property type="protein sequence ID" value="KAF2746845.1"/>
    <property type="molecule type" value="Genomic_DNA"/>
</dbReference>
<organism evidence="2 3">
    <name type="scientific">Sporormia fimetaria CBS 119925</name>
    <dbReference type="NCBI Taxonomy" id="1340428"/>
    <lineage>
        <taxon>Eukaryota</taxon>
        <taxon>Fungi</taxon>
        <taxon>Dikarya</taxon>
        <taxon>Ascomycota</taxon>
        <taxon>Pezizomycotina</taxon>
        <taxon>Dothideomycetes</taxon>
        <taxon>Pleosporomycetidae</taxon>
        <taxon>Pleosporales</taxon>
        <taxon>Sporormiaceae</taxon>
        <taxon>Sporormia</taxon>
    </lineage>
</organism>
<dbReference type="AlphaFoldDB" id="A0A6A6V8J4"/>
<evidence type="ECO:0000313" key="2">
    <source>
        <dbReference type="EMBL" id="KAF2746845.1"/>
    </source>
</evidence>
<feature type="compositionally biased region" description="Low complexity" evidence="1">
    <location>
        <begin position="69"/>
        <end position="92"/>
    </location>
</feature>
<accession>A0A6A6V8J4</accession>
<proteinExistence type="predicted"/>
<feature type="compositionally biased region" description="Basic and acidic residues" evidence="1">
    <location>
        <begin position="93"/>
        <end position="107"/>
    </location>
</feature>
<evidence type="ECO:0000313" key="3">
    <source>
        <dbReference type="Proteomes" id="UP000799440"/>
    </source>
</evidence>
<gene>
    <name evidence="2" type="ORF">M011DRAFT_458875</name>
</gene>
<feature type="region of interest" description="Disordered" evidence="1">
    <location>
        <begin position="41"/>
        <end position="151"/>
    </location>
</feature>
<dbReference type="Proteomes" id="UP000799440">
    <property type="component" value="Unassembled WGS sequence"/>
</dbReference>
<reference evidence="2" key="1">
    <citation type="journal article" date="2020" name="Stud. Mycol.">
        <title>101 Dothideomycetes genomes: a test case for predicting lifestyles and emergence of pathogens.</title>
        <authorList>
            <person name="Haridas S."/>
            <person name="Albert R."/>
            <person name="Binder M."/>
            <person name="Bloem J."/>
            <person name="Labutti K."/>
            <person name="Salamov A."/>
            <person name="Andreopoulos B."/>
            <person name="Baker S."/>
            <person name="Barry K."/>
            <person name="Bills G."/>
            <person name="Bluhm B."/>
            <person name="Cannon C."/>
            <person name="Castanera R."/>
            <person name="Culley D."/>
            <person name="Daum C."/>
            <person name="Ezra D."/>
            <person name="Gonzalez J."/>
            <person name="Henrissat B."/>
            <person name="Kuo A."/>
            <person name="Liang C."/>
            <person name="Lipzen A."/>
            <person name="Lutzoni F."/>
            <person name="Magnuson J."/>
            <person name="Mondo S."/>
            <person name="Nolan M."/>
            <person name="Ohm R."/>
            <person name="Pangilinan J."/>
            <person name="Park H.-J."/>
            <person name="Ramirez L."/>
            <person name="Alfaro M."/>
            <person name="Sun H."/>
            <person name="Tritt A."/>
            <person name="Yoshinaga Y."/>
            <person name="Zwiers L.-H."/>
            <person name="Turgeon B."/>
            <person name="Goodwin S."/>
            <person name="Spatafora J."/>
            <person name="Crous P."/>
            <person name="Grigoriev I."/>
        </authorList>
    </citation>
    <scope>NUCLEOTIDE SEQUENCE</scope>
    <source>
        <strain evidence="2">CBS 119925</strain>
    </source>
</reference>
<evidence type="ECO:0000256" key="1">
    <source>
        <dbReference type="SAM" id="MobiDB-lite"/>
    </source>
</evidence>
<dbReference type="OrthoDB" id="5151921at2759"/>
<name>A0A6A6V8J4_9PLEO</name>
<protein>
    <submittedName>
        <fullName evidence="2">Uncharacterized protein</fullName>
    </submittedName>
</protein>